<dbReference type="InterPro" id="IPR039761">
    <property type="entry name" value="Bms1/Tsr1"/>
</dbReference>
<dbReference type="GO" id="GO:0034511">
    <property type="term" value="F:U3 snoRNA binding"/>
    <property type="evidence" value="ECO:0007669"/>
    <property type="project" value="TreeGrafter"/>
</dbReference>
<dbReference type="Bgee" id="ENSMFAG00000027100">
    <property type="expression patterns" value="Expressed in lymph node and 5 other cell types or tissues"/>
</dbReference>
<dbReference type="InterPro" id="IPR027417">
    <property type="entry name" value="P-loop_NTPase"/>
</dbReference>
<dbReference type="AlphaFoldDB" id="A0A2K5UKL2"/>
<dbReference type="GO" id="GO:0005634">
    <property type="term" value="C:nucleus"/>
    <property type="evidence" value="ECO:0007669"/>
    <property type="project" value="InterPro"/>
</dbReference>
<feature type="domain" description="AARP2CN" evidence="1">
    <location>
        <begin position="93"/>
        <end position="141"/>
    </location>
</feature>
<dbReference type="GO" id="GO:0005525">
    <property type="term" value="F:GTP binding"/>
    <property type="evidence" value="ECO:0007669"/>
    <property type="project" value="TreeGrafter"/>
</dbReference>
<organism evidence="2 3">
    <name type="scientific">Macaca fascicularis</name>
    <name type="common">Crab-eating macaque</name>
    <name type="synonym">Cynomolgus monkey</name>
    <dbReference type="NCBI Taxonomy" id="9541"/>
    <lineage>
        <taxon>Eukaryota</taxon>
        <taxon>Metazoa</taxon>
        <taxon>Chordata</taxon>
        <taxon>Craniata</taxon>
        <taxon>Vertebrata</taxon>
        <taxon>Euteleostomi</taxon>
        <taxon>Mammalia</taxon>
        <taxon>Eutheria</taxon>
        <taxon>Euarchontoglires</taxon>
        <taxon>Primates</taxon>
        <taxon>Haplorrhini</taxon>
        <taxon>Catarrhini</taxon>
        <taxon>Cercopithecidae</taxon>
        <taxon>Cercopithecinae</taxon>
        <taxon>Macaca</taxon>
    </lineage>
</organism>
<name>A0A2K5UKL2_MACFA</name>
<proteinExistence type="predicted"/>
<dbReference type="GO" id="GO:0030686">
    <property type="term" value="C:90S preribosome"/>
    <property type="evidence" value="ECO:0007669"/>
    <property type="project" value="TreeGrafter"/>
</dbReference>
<reference evidence="2" key="2">
    <citation type="submission" date="2025-08" db="UniProtKB">
        <authorList>
            <consortium name="Ensembl"/>
        </authorList>
    </citation>
    <scope>IDENTIFICATION</scope>
</reference>
<reference evidence="2" key="3">
    <citation type="submission" date="2025-09" db="UniProtKB">
        <authorList>
            <consortium name="Ensembl"/>
        </authorList>
    </citation>
    <scope>IDENTIFICATION</scope>
</reference>
<sequence>MMVDLAKAADVVLMLIDASFGFEMETFEFLNIFQVHGFPKIMGVLTHLDSFKHNKKLKKTKKQLKHSFWTEVSRGAKLFYLSGMPHGEYQNHEIHNLGRFITVMKFRPLTWQTSHPYILADRTRWSPPMSWSRVSSPPTPPLMPR</sequence>
<accession>A0A2K5UKL2</accession>
<dbReference type="VEuPathDB" id="HostDB:ENSMFAG00000027100"/>
<dbReference type="GO" id="GO:0000479">
    <property type="term" value="P:endonucleolytic cleavage of tricistronic rRNA transcript (SSU-rRNA, 5.8S rRNA, LSU-rRNA)"/>
    <property type="evidence" value="ECO:0007669"/>
    <property type="project" value="TreeGrafter"/>
</dbReference>
<dbReference type="SMART" id="SM00785">
    <property type="entry name" value="AARP2CN"/>
    <property type="match status" value="1"/>
</dbReference>
<dbReference type="GO" id="GO:0000462">
    <property type="term" value="P:maturation of SSU-rRNA from tricistronic rRNA transcript (SSU-rRNA, 5.8S rRNA, LSU-rRNA)"/>
    <property type="evidence" value="ECO:0007669"/>
    <property type="project" value="TreeGrafter"/>
</dbReference>
<evidence type="ECO:0000313" key="2">
    <source>
        <dbReference type="Ensembl" id="ENSMFAP00000012947.2"/>
    </source>
</evidence>
<dbReference type="SUPFAM" id="SSF52540">
    <property type="entry name" value="P-loop containing nucleoside triphosphate hydrolases"/>
    <property type="match status" value="1"/>
</dbReference>
<dbReference type="GeneTree" id="ENSGT00940000153195"/>
<dbReference type="Proteomes" id="UP000233100">
    <property type="component" value="Chromosome 9"/>
</dbReference>
<dbReference type="GO" id="GO:0003924">
    <property type="term" value="F:GTPase activity"/>
    <property type="evidence" value="ECO:0007669"/>
    <property type="project" value="TreeGrafter"/>
</dbReference>
<dbReference type="Gene3D" id="3.40.50.300">
    <property type="entry name" value="P-loop containing nucleotide triphosphate hydrolases"/>
    <property type="match status" value="1"/>
</dbReference>
<dbReference type="STRING" id="9541.ENSMFAP00000012947"/>
<evidence type="ECO:0000313" key="3">
    <source>
        <dbReference type="Proteomes" id="UP000233100"/>
    </source>
</evidence>
<dbReference type="Ensembl" id="ENSMFAT00000061139.2">
    <property type="protein sequence ID" value="ENSMFAP00000012947.2"/>
    <property type="gene ID" value="ENSMFAG00000027100.2"/>
</dbReference>
<evidence type="ECO:0000259" key="1">
    <source>
        <dbReference type="SMART" id="SM00785"/>
    </source>
</evidence>
<keyword evidence="3" id="KW-1185">Reference proteome</keyword>
<dbReference type="PANTHER" id="PTHR12858:SF2">
    <property type="entry name" value="RIBOSOME BIOGENESIS PROTEIN BMS1 HOMOLOG"/>
    <property type="match status" value="1"/>
</dbReference>
<dbReference type="Pfam" id="PF08142">
    <property type="entry name" value="AARP2CN"/>
    <property type="match status" value="1"/>
</dbReference>
<reference evidence="2 3" key="1">
    <citation type="submission" date="2013-03" db="EMBL/GenBank/DDBJ databases">
        <authorList>
            <person name="Warren W."/>
            <person name="Wilson R.K."/>
        </authorList>
    </citation>
    <scope>NUCLEOTIDE SEQUENCE</scope>
</reference>
<protein>
    <recommendedName>
        <fullName evidence="1">AARP2CN domain-containing protein</fullName>
    </recommendedName>
</protein>
<dbReference type="PANTHER" id="PTHR12858">
    <property type="entry name" value="RIBOSOME BIOGENESIS PROTEIN"/>
    <property type="match status" value="1"/>
</dbReference>
<dbReference type="InterPro" id="IPR012948">
    <property type="entry name" value="AARP2CN"/>
</dbReference>